<dbReference type="InterPro" id="IPR050549">
    <property type="entry name" value="MFS_Trehalose_Transporter"/>
</dbReference>
<dbReference type="PROSITE" id="PS50850">
    <property type="entry name" value="MFS"/>
    <property type="match status" value="1"/>
</dbReference>
<dbReference type="InterPro" id="IPR003663">
    <property type="entry name" value="Sugar/inositol_transpt"/>
</dbReference>
<feature type="transmembrane region" description="Helical" evidence="6">
    <location>
        <begin position="141"/>
        <end position="163"/>
    </location>
</feature>
<proteinExistence type="predicted"/>
<dbReference type="SUPFAM" id="SSF103473">
    <property type="entry name" value="MFS general substrate transporter"/>
    <property type="match status" value="1"/>
</dbReference>
<evidence type="ECO:0000256" key="3">
    <source>
        <dbReference type="ARBA" id="ARBA00022989"/>
    </source>
</evidence>
<feature type="transmembrane region" description="Helical" evidence="6">
    <location>
        <begin position="85"/>
        <end position="109"/>
    </location>
</feature>
<feature type="transmembrane region" description="Helical" evidence="6">
    <location>
        <begin position="12"/>
        <end position="34"/>
    </location>
</feature>
<keyword evidence="8" id="KW-1185">Reference proteome</keyword>
<organism evidence="8 9">
    <name type="scientific">Nicrophorus vespilloides</name>
    <name type="common">Boreal carrion beetle</name>
    <dbReference type="NCBI Taxonomy" id="110193"/>
    <lineage>
        <taxon>Eukaryota</taxon>
        <taxon>Metazoa</taxon>
        <taxon>Ecdysozoa</taxon>
        <taxon>Arthropoda</taxon>
        <taxon>Hexapoda</taxon>
        <taxon>Insecta</taxon>
        <taxon>Pterygota</taxon>
        <taxon>Neoptera</taxon>
        <taxon>Endopterygota</taxon>
        <taxon>Coleoptera</taxon>
        <taxon>Polyphaga</taxon>
        <taxon>Staphyliniformia</taxon>
        <taxon>Silphidae</taxon>
        <taxon>Nicrophorinae</taxon>
        <taxon>Nicrophorus</taxon>
    </lineage>
</organism>
<dbReference type="Gene3D" id="1.20.1250.20">
    <property type="entry name" value="MFS general substrate transporter like domains"/>
    <property type="match status" value="1"/>
</dbReference>
<gene>
    <name evidence="9" type="primary">LOC108562610</name>
</gene>
<feature type="transmembrane region" description="Helical" evidence="6">
    <location>
        <begin position="386"/>
        <end position="408"/>
    </location>
</feature>
<keyword evidence="5" id="KW-0325">Glycoprotein</keyword>
<evidence type="ECO:0000259" key="7">
    <source>
        <dbReference type="PROSITE" id="PS50850"/>
    </source>
</evidence>
<dbReference type="PRINTS" id="PR00171">
    <property type="entry name" value="SUGRTRNSPORT"/>
</dbReference>
<dbReference type="PROSITE" id="PS00216">
    <property type="entry name" value="SUGAR_TRANSPORT_1"/>
    <property type="match status" value="2"/>
</dbReference>
<feature type="transmembrane region" description="Helical" evidence="6">
    <location>
        <begin position="348"/>
        <end position="374"/>
    </location>
</feature>
<keyword evidence="3 6" id="KW-1133">Transmembrane helix</keyword>
<evidence type="ECO:0000256" key="6">
    <source>
        <dbReference type="SAM" id="Phobius"/>
    </source>
</evidence>
<evidence type="ECO:0000313" key="9">
    <source>
        <dbReference type="RefSeq" id="XP_017776504.1"/>
    </source>
</evidence>
<feature type="transmembrane region" description="Helical" evidence="6">
    <location>
        <begin position="170"/>
        <end position="187"/>
    </location>
</feature>
<accession>A0ABM1MPK4</accession>
<feature type="transmembrane region" description="Helical" evidence="6">
    <location>
        <begin position="314"/>
        <end position="336"/>
    </location>
</feature>
<feature type="transmembrane region" description="Helical" evidence="6">
    <location>
        <begin position="287"/>
        <end position="307"/>
    </location>
</feature>
<dbReference type="Pfam" id="PF00083">
    <property type="entry name" value="Sugar_tr"/>
    <property type="match status" value="1"/>
</dbReference>
<name>A0ABM1MPK4_NICVS</name>
<evidence type="ECO:0000256" key="1">
    <source>
        <dbReference type="ARBA" id="ARBA00004141"/>
    </source>
</evidence>
<keyword evidence="2 6" id="KW-0812">Transmembrane</keyword>
<evidence type="ECO:0000256" key="4">
    <source>
        <dbReference type="ARBA" id="ARBA00023136"/>
    </source>
</evidence>
<dbReference type="PANTHER" id="PTHR48021">
    <property type="match status" value="1"/>
</dbReference>
<evidence type="ECO:0000313" key="8">
    <source>
        <dbReference type="Proteomes" id="UP000695000"/>
    </source>
</evidence>
<sequence>MGLKERVQIWPQVLAIISATLVSFTCGIFFTWPSPSIPKLLNEEYPDEMTLDEVSYLTVFPALALLLSSPLSGRLIDLIGRRRTLLLITLPHLLSWGLTAIGGSIYIFYAARIINGFADSCTFAAVPTYISEVATPAVRSVWGNCLTFAIYFGNFIMNAIGAYYSIRTTATIFGIIPIMFFIIFYFMPETPYYLLMKGDEAEARKSLKWLRNKPDVEDELIQLTADVRRQLSEPGTYKHIFTIASNRRAMLTGIFIRGLQQYSGISAISMYSQMIFQKSGSDLSSSLSAIIFSGTMVITILASSFAIEILGRRISMMLSCLGSGIILILLAVYFYFNEKTDADLTDFQLFPIIAMIVYVLFYSIGLGIVPTIMLGEIFSSSIKARALCIMNVFFGIYISTSSKIFSYLMLTFGMYMPFALFGICTILGTICSYYYVPETRGKTLEQIQQSFKAKTKS</sequence>
<dbReference type="GeneID" id="108562610"/>
<dbReference type="InterPro" id="IPR020846">
    <property type="entry name" value="MFS_dom"/>
</dbReference>
<keyword evidence="4 6" id="KW-0472">Membrane</keyword>
<feature type="transmembrane region" description="Helical" evidence="6">
    <location>
        <begin position="414"/>
        <end position="436"/>
    </location>
</feature>
<dbReference type="InterPro" id="IPR005828">
    <property type="entry name" value="MFS_sugar_transport-like"/>
</dbReference>
<dbReference type="InterPro" id="IPR036259">
    <property type="entry name" value="MFS_trans_sf"/>
</dbReference>
<dbReference type="Proteomes" id="UP000695000">
    <property type="component" value="Unplaced"/>
</dbReference>
<reference evidence="9" key="1">
    <citation type="submission" date="2025-08" db="UniProtKB">
        <authorList>
            <consortium name="RefSeq"/>
        </authorList>
    </citation>
    <scope>IDENTIFICATION</scope>
    <source>
        <tissue evidence="9">Whole Larva</tissue>
    </source>
</reference>
<dbReference type="InterPro" id="IPR005829">
    <property type="entry name" value="Sugar_transporter_CS"/>
</dbReference>
<protein>
    <submittedName>
        <fullName evidence="9">Facilitated trehalose transporter Tret1-like isoform X2</fullName>
    </submittedName>
</protein>
<evidence type="ECO:0000256" key="5">
    <source>
        <dbReference type="ARBA" id="ARBA00023180"/>
    </source>
</evidence>
<dbReference type="RefSeq" id="XP_017776504.1">
    <property type="nucleotide sequence ID" value="XM_017921015.1"/>
</dbReference>
<feature type="transmembrane region" description="Helical" evidence="6">
    <location>
        <begin position="54"/>
        <end position="73"/>
    </location>
</feature>
<dbReference type="PANTHER" id="PTHR48021:SF46">
    <property type="entry name" value="MAJOR FACILITATOR SUPERFAMILY (MFS) PROFILE DOMAIN-CONTAINING PROTEIN"/>
    <property type="match status" value="1"/>
</dbReference>
<evidence type="ECO:0000256" key="2">
    <source>
        <dbReference type="ARBA" id="ARBA00022692"/>
    </source>
</evidence>
<comment type="subcellular location">
    <subcellularLocation>
        <location evidence="1">Membrane</location>
        <topology evidence="1">Multi-pass membrane protein</topology>
    </subcellularLocation>
</comment>
<feature type="domain" description="Major facilitator superfamily (MFS) profile" evidence="7">
    <location>
        <begin position="11"/>
        <end position="440"/>
    </location>
</feature>